<keyword evidence="12" id="KW-0732">Signal</keyword>
<keyword evidence="8 12" id="KW-0479">Metal-binding</keyword>
<keyword evidence="6 12" id="KW-0602">Photosynthesis</keyword>
<feature type="binding site" description="covalent" evidence="12">
    <location>
        <position position="42"/>
    </location>
    <ligand>
        <name>heme c</name>
        <dbReference type="ChEBI" id="CHEBI:61717"/>
    </ligand>
</feature>
<evidence type="ECO:0000256" key="4">
    <source>
        <dbReference type="ARBA" id="ARBA00016152"/>
    </source>
</evidence>
<dbReference type="PANTHER" id="PTHR34688:SF2">
    <property type="entry name" value="CYTOCHROME C6, CHLOROPLASTIC"/>
    <property type="match status" value="1"/>
</dbReference>
<keyword evidence="11 12" id="KW-0793">Thylakoid</keyword>
<dbReference type="PROSITE" id="PS51007">
    <property type="entry name" value="CYTC"/>
    <property type="match status" value="1"/>
</dbReference>
<dbReference type="GO" id="GO:0031979">
    <property type="term" value="C:plasma membrane-derived thylakoid lumen"/>
    <property type="evidence" value="ECO:0007669"/>
    <property type="project" value="UniProtKB-SubCell"/>
</dbReference>
<dbReference type="NCBIfam" id="NF045930">
    <property type="entry name" value="Cytc6PetJCyano"/>
    <property type="match status" value="1"/>
</dbReference>
<feature type="binding site" description="covalent" evidence="12">
    <location>
        <position position="39"/>
    </location>
    <ligand>
        <name>heme c</name>
        <dbReference type="ChEBI" id="CHEBI:61717"/>
    </ligand>
</feature>
<comment type="subcellular location">
    <subcellularLocation>
        <location evidence="2 12">Cellular thylakoid lumen</location>
    </subcellularLocation>
</comment>
<dbReference type="InterPro" id="IPR036909">
    <property type="entry name" value="Cyt_c-like_dom_sf"/>
</dbReference>
<feature type="binding site" description="axial binding residue" evidence="12">
    <location>
        <position position="43"/>
    </location>
    <ligand>
        <name>heme c</name>
        <dbReference type="ChEBI" id="CHEBI:61717"/>
    </ligand>
    <ligandPart>
        <name>Fe</name>
        <dbReference type="ChEBI" id="CHEBI:18248"/>
    </ligandPart>
</feature>
<evidence type="ECO:0000256" key="3">
    <source>
        <dbReference type="ARBA" id="ARBA00009650"/>
    </source>
</evidence>
<dbReference type="PRINTS" id="PR00605">
    <property type="entry name" value="CYTCHROMECIC"/>
</dbReference>
<dbReference type="EMBL" id="CP032152">
    <property type="protein sequence ID" value="AXY68559.2"/>
    <property type="molecule type" value="Genomic_DNA"/>
</dbReference>
<feature type="domain" description="Cytochrome c" evidence="13">
    <location>
        <begin position="26"/>
        <end position="106"/>
    </location>
</feature>
<comment type="similarity">
    <text evidence="3 12">Belongs to the cytochrome c family. PetJ subfamily.</text>
</comment>
<dbReference type="GO" id="GO:0020037">
    <property type="term" value="F:heme binding"/>
    <property type="evidence" value="ECO:0007669"/>
    <property type="project" value="InterPro"/>
</dbReference>
<comment type="function">
    <text evidence="1 12">Functions as an electron carrier between membrane-bound cytochrome b6-f and photosystem I in oxygenic photosynthesis.</text>
</comment>
<dbReference type="GO" id="GO:0009055">
    <property type="term" value="F:electron transfer activity"/>
    <property type="evidence" value="ECO:0007669"/>
    <property type="project" value="UniProtKB-UniRule"/>
</dbReference>
<evidence type="ECO:0000256" key="5">
    <source>
        <dbReference type="ARBA" id="ARBA00022448"/>
    </source>
</evidence>
<organism evidence="14 15">
    <name type="scientific">Thermosynechococcus sichuanensis E542</name>
    <dbReference type="NCBI Taxonomy" id="2016101"/>
    <lineage>
        <taxon>Bacteria</taxon>
        <taxon>Bacillati</taxon>
        <taxon>Cyanobacteriota</taxon>
        <taxon>Cyanophyceae</taxon>
        <taxon>Acaryochloridales</taxon>
        <taxon>Thermosynechococcaceae</taxon>
        <taxon>Thermosynechococcus</taxon>
        <taxon>Thermosynechococcus sichuanensis</taxon>
    </lineage>
</organism>
<evidence type="ECO:0000256" key="6">
    <source>
        <dbReference type="ARBA" id="ARBA00022531"/>
    </source>
</evidence>
<dbReference type="InterPro" id="IPR009056">
    <property type="entry name" value="Cyt_c-like_dom"/>
</dbReference>
<accession>A0A3B7MD63</accession>
<dbReference type="AlphaFoldDB" id="A0A3B7MD63"/>
<dbReference type="GO" id="GO:0005506">
    <property type="term" value="F:iron ion binding"/>
    <property type="evidence" value="ECO:0007669"/>
    <property type="project" value="InterPro"/>
</dbReference>
<comment type="subunit">
    <text evidence="12">Monomer.</text>
</comment>
<evidence type="ECO:0000256" key="11">
    <source>
        <dbReference type="ARBA" id="ARBA00023078"/>
    </source>
</evidence>
<dbReference type="Pfam" id="PF13442">
    <property type="entry name" value="Cytochrome_CBB3"/>
    <property type="match status" value="1"/>
</dbReference>
<feature type="binding site" description="axial binding residue" evidence="12">
    <location>
        <position position="83"/>
    </location>
    <ligand>
        <name>heme c</name>
        <dbReference type="ChEBI" id="CHEBI:61717"/>
    </ligand>
    <ligandPart>
        <name>Fe</name>
        <dbReference type="ChEBI" id="CHEBI:18248"/>
    </ligandPart>
</feature>
<dbReference type="FunFam" id="1.10.760.10:FF:000038">
    <property type="entry name" value="Cytochrome c6"/>
    <property type="match status" value="1"/>
</dbReference>
<comment type="PTM">
    <text evidence="12">Binds 1 heme c group per subunit.</text>
</comment>
<dbReference type="InterPro" id="IPR023655">
    <property type="entry name" value="Cyt_C6"/>
</dbReference>
<name>A0A3B7MD63_9CYAN</name>
<evidence type="ECO:0000313" key="14">
    <source>
        <dbReference type="EMBL" id="AXY68559.2"/>
    </source>
</evidence>
<evidence type="ECO:0000256" key="8">
    <source>
        <dbReference type="ARBA" id="ARBA00022723"/>
    </source>
</evidence>
<keyword evidence="10 12" id="KW-0408">Iron</keyword>
<protein>
    <recommendedName>
        <fullName evidence="4 12">Cytochrome c6</fullName>
    </recommendedName>
    <alternativeName>
        <fullName evidence="12">Cytochrome c-553</fullName>
    </alternativeName>
    <alternativeName>
        <fullName evidence="12">Cytochrome c553</fullName>
    </alternativeName>
    <alternativeName>
        <fullName evidence="12">Soluble cytochrome f</fullName>
    </alternativeName>
</protein>
<evidence type="ECO:0000256" key="10">
    <source>
        <dbReference type="ARBA" id="ARBA00023004"/>
    </source>
</evidence>
<keyword evidence="15" id="KW-1185">Reference proteome</keyword>
<evidence type="ECO:0000256" key="9">
    <source>
        <dbReference type="ARBA" id="ARBA00022982"/>
    </source>
</evidence>
<dbReference type="Proteomes" id="UP000261812">
    <property type="component" value="Chromosome"/>
</dbReference>
<evidence type="ECO:0000256" key="7">
    <source>
        <dbReference type="ARBA" id="ARBA00022617"/>
    </source>
</evidence>
<feature type="chain" id="PRO_5029985306" description="Cytochrome c6" evidence="12">
    <location>
        <begin position="26"/>
        <end position="112"/>
    </location>
</feature>
<reference evidence="15" key="1">
    <citation type="submission" date="2018-09" db="EMBL/GenBank/DDBJ databases">
        <title>Complete genome sequence of thermophilic cyanobacteria strain Thermosynechococcus elongatus PKUAC-SCTE542.</title>
        <authorList>
            <person name="Liang Y."/>
            <person name="Tang J."/>
            <person name="Daroch M."/>
        </authorList>
    </citation>
    <scope>NUCLEOTIDE SEQUENCE [LARGE SCALE GENOMIC DNA]</scope>
    <source>
        <strain evidence="15">E542</strain>
    </source>
</reference>
<keyword evidence="9 12" id="KW-0249">Electron transport</keyword>
<dbReference type="SUPFAM" id="SSF46626">
    <property type="entry name" value="Cytochrome c"/>
    <property type="match status" value="1"/>
</dbReference>
<dbReference type="Gene3D" id="1.10.760.10">
    <property type="entry name" value="Cytochrome c-like domain"/>
    <property type="match status" value="1"/>
</dbReference>
<evidence type="ECO:0000313" key="15">
    <source>
        <dbReference type="Proteomes" id="UP000261812"/>
    </source>
</evidence>
<feature type="signal peptide" evidence="12">
    <location>
        <begin position="1"/>
        <end position="25"/>
    </location>
</feature>
<evidence type="ECO:0000256" key="1">
    <source>
        <dbReference type="ARBA" id="ARBA00002347"/>
    </source>
</evidence>
<evidence type="ECO:0000256" key="12">
    <source>
        <dbReference type="HAMAP-Rule" id="MF_00594"/>
    </source>
</evidence>
<dbReference type="KEGG" id="tsq:D3A95_12295"/>
<sequence precursor="true">MKKLFIRVCVIAIALFVSLTPAAFAADLANGAKVFSGNCAACHMGGGNVVMANKTLKKEALEQFGMYSEDAIIYQVQHGKNAMPAFAGRLTDEQIQDVAAYVLDQAAKGWAG</sequence>
<dbReference type="PANTHER" id="PTHR34688">
    <property type="entry name" value="CYTOCHROME C6, CHLOROPLASTIC"/>
    <property type="match status" value="1"/>
</dbReference>
<dbReference type="RefSeq" id="WP_181495250.1">
    <property type="nucleotide sequence ID" value="NZ_CP032152.1"/>
</dbReference>
<proteinExistence type="inferred from homology"/>
<dbReference type="HAMAP" id="MF_00594">
    <property type="entry name" value="Cytc_PetJ"/>
    <property type="match status" value="1"/>
</dbReference>
<dbReference type="InterPro" id="IPR008168">
    <property type="entry name" value="Cyt_C_IC"/>
</dbReference>
<evidence type="ECO:0000256" key="2">
    <source>
        <dbReference type="ARBA" id="ARBA00004518"/>
    </source>
</evidence>
<dbReference type="GO" id="GO:0015979">
    <property type="term" value="P:photosynthesis"/>
    <property type="evidence" value="ECO:0007669"/>
    <property type="project" value="UniProtKB-UniRule"/>
</dbReference>
<gene>
    <name evidence="12" type="primary">petJ</name>
    <name evidence="14" type="ORF">D3A95_12295</name>
</gene>
<keyword evidence="7 12" id="KW-0349">Heme</keyword>
<evidence type="ECO:0000259" key="13">
    <source>
        <dbReference type="PROSITE" id="PS51007"/>
    </source>
</evidence>
<keyword evidence="5 12" id="KW-0813">Transport</keyword>